<dbReference type="Proteomes" id="UP000011602">
    <property type="component" value="Unassembled WGS sequence"/>
</dbReference>
<reference evidence="2 3" key="1">
    <citation type="journal article" date="2014" name="PLoS Genet.">
        <title>Phylogenetically driven sequencing of extremely halophilic archaea reveals strategies for static and dynamic osmo-response.</title>
        <authorList>
            <person name="Becker E.A."/>
            <person name="Seitzer P.M."/>
            <person name="Tritt A."/>
            <person name="Larsen D."/>
            <person name="Krusor M."/>
            <person name="Yao A.I."/>
            <person name="Wu D."/>
            <person name="Madern D."/>
            <person name="Eisen J.A."/>
            <person name="Darling A.E."/>
            <person name="Facciotti M.T."/>
        </authorList>
    </citation>
    <scope>NUCLEOTIDE SEQUENCE [LARGE SCALE GENOMIC DNA]</scope>
    <source>
        <strain evidence="2 3">JCM 12255</strain>
    </source>
</reference>
<feature type="transmembrane region" description="Helical" evidence="1">
    <location>
        <begin position="98"/>
        <end position="119"/>
    </location>
</feature>
<organism evidence="2 3">
    <name type="scientific">Natronolimnohabitans innermongolicus JCM 12255</name>
    <dbReference type="NCBI Taxonomy" id="1227499"/>
    <lineage>
        <taxon>Archaea</taxon>
        <taxon>Methanobacteriati</taxon>
        <taxon>Methanobacteriota</taxon>
        <taxon>Stenosarchaea group</taxon>
        <taxon>Halobacteria</taxon>
        <taxon>Halobacteriales</taxon>
        <taxon>Natrialbaceae</taxon>
        <taxon>Natronolimnohabitans</taxon>
    </lineage>
</organism>
<evidence type="ECO:0000256" key="1">
    <source>
        <dbReference type="SAM" id="Phobius"/>
    </source>
</evidence>
<feature type="transmembrane region" description="Helical" evidence="1">
    <location>
        <begin position="163"/>
        <end position="185"/>
    </location>
</feature>
<feature type="transmembrane region" description="Helical" evidence="1">
    <location>
        <begin position="125"/>
        <end position="142"/>
    </location>
</feature>
<dbReference type="OrthoDB" id="206382at2157"/>
<evidence type="ECO:0000313" key="3">
    <source>
        <dbReference type="Proteomes" id="UP000011602"/>
    </source>
</evidence>
<sequence>MSTDDRYGFGRRLPDLPFLEHPLLGDRRRPTTIALAYLGVLVGLFALSYAGTTVTVGGSTLDTVTARFDTVSTYLIALATATIAIVPFVYAAWNGGPVLAAAMPLVPVALGDLAAGQYVLRTDTAIALTVAGSAAALALYATDVRRTGTLWPPRGAAIDTDRLLVVTVTVVVTAVGVGQFVAGAPPRSLEWYAPFSALWLVPTAVVGAYWVQTLRASVASRTDRERADSEP</sequence>
<keyword evidence="3" id="KW-1185">Reference proteome</keyword>
<keyword evidence="1" id="KW-1133">Transmembrane helix</keyword>
<dbReference type="AlphaFoldDB" id="L9X4W4"/>
<dbReference type="EMBL" id="AOHZ01000049">
    <property type="protein sequence ID" value="ELY55623.1"/>
    <property type="molecule type" value="Genomic_DNA"/>
</dbReference>
<dbReference type="eggNOG" id="arCOG13289">
    <property type="taxonomic scope" value="Archaea"/>
</dbReference>
<evidence type="ECO:0000313" key="2">
    <source>
        <dbReference type="EMBL" id="ELY55623.1"/>
    </source>
</evidence>
<dbReference type="RefSeq" id="WP_007259478.1">
    <property type="nucleotide sequence ID" value="NZ_AOHZ01000049.1"/>
</dbReference>
<feature type="transmembrane region" description="Helical" evidence="1">
    <location>
        <begin position="71"/>
        <end position="91"/>
    </location>
</feature>
<keyword evidence="1" id="KW-0812">Transmembrane</keyword>
<protein>
    <submittedName>
        <fullName evidence="2">Uncharacterized protein</fullName>
    </submittedName>
</protein>
<name>L9X4W4_9EURY</name>
<feature type="transmembrane region" description="Helical" evidence="1">
    <location>
        <begin position="33"/>
        <end position="51"/>
    </location>
</feature>
<keyword evidence="1" id="KW-0472">Membrane</keyword>
<gene>
    <name evidence="2" type="ORF">C493_10987</name>
</gene>
<feature type="transmembrane region" description="Helical" evidence="1">
    <location>
        <begin position="191"/>
        <end position="211"/>
    </location>
</feature>
<dbReference type="STRING" id="1227499.C493_10987"/>
<accession>L9X4W4</accession>
<proteinExistence type="predicted"/>
<dbReference type="PATRIC" id="fig|1227499.3.peg.2233"/>
<comment type="caution">
    <text evidence="2">The sequence shown here is derived from an EMBL/GenBank/DDBJ whole genome shotgun (WGS) entry which is preliminary data.</text>
</comment>